<evidence type="ECO:0000313" key="2">
    <source>
        <dbReference type="Proteomes" id="UP000574276"/>
    </source>
</evidence>
<keyword evidence="2" id="KW-1185">Reference proteome</keyword>
<dbReference type="AlphaFoldDB" id="A0A839JUW2"/>
<evidence type="ECO:0000313" key="1">
    <source>
        <dbReference type="EMBL" id="MBB2181280.1"/>
    </source>
</evidence>
<proteinExistence type="predicted"/>
<comment type="caution">
    <text evidence="1">The sequence shown here is derived from an EMBL/GenBank/DDBJ whole genome shotgun (WGS) entry which is preliminary data.</text>
</comment>
<dbReference type="RefSeq" id="WP_228351062.1">
    <property type="nucleotide sequence ID" value="NZ_JACEGA010000001.1"/>
</dbReference>
<gene>
    <name evidence="1" type="ORF">H0486_00015</name>
</gene>
<protein>
    <submittedName>
        <fullName evidence="1">Uncharacterized protein</fullName>
    </submittedName>
</protein>
<organism evidence="1 2">
    <name type="scientific">Variimorphobacter saccharofermentans</name>
    <dbReference type="NCBI Taxonomy" id="2755051"/>
    <lineage>
        <taxon>Bacteria</taxon>
        <taxon>Bacillati</taxon>
        <taxon>Bacillota</taxon>
        <taxon>Clostridia</taxon>
        <taxon>Lachnospirales</taxon>
        <taxon>Lachnospiraceae</taxon>
        <taxon>Variimorphobacter</taxon>
    </lineage>
</organism>
<accession>A0A839JUW2</accession>
<reference evidence="1 2" key="1">
    <citation type="submission" date="2020-07" db="EMBL/GenBank/DDBJ databases">
        <title>Characterization and genome sequencing of isolate MD1, a novel member within the family Lachnospiraceae.</title>
        <authorList>
            <person name="Rettenmaier R."/>
            <person name="Di Bello L."/>
            <person name="Zinser C."/>
            <person name="Scheitz K."/>
            <person name="Liebl W."/>
            <person name="Zverlov V."/>
        </authorList>
    </citation>
    <scope>NUCLEOTIDE SEQUENCE [LARGE SCALE GENOMIC DNA]</scope>
    <source>
        <strain evidence="1 2">MD1</strain>
    </source>
</reference>
<dbReference type="EMBL" id="JACEGA010000001">
    <property type="protein sequence ID" value="MBB2181280.1"/>
    <property type="molecule type" value="Genomic_DNA"/>
</dbReference>
<sequence length="48" mass="5666">MKKNWKWKVAKITGGNYKLDKKIMKLKSSWDEVDNLLNSSLKKGKKKK</sequence>
<name>A0A839JUW2_9FIRM</name>
<dbReference type="Proteomes" id="UP000574276">
    <property type="component" value="Unassembled WGS sequence"/>
</dbReference>